<evidence type="ECO:0000256" key="4">
    <source>
        <dbReference type="ARBA" id="ARBA00022679"/>
    </source>
</evidence>
<accession>A0AAP0DTI2</accession>
<dbReference type="InterPro" id="IPR013083">
    <property type="entry name" value="Znf_RING/FYVE/PHD"/>
</dbReference>
<evidence type="ECO:0000313" key="9">
    <source>
        <dbReference type="EMBL" id="KAK9080766.1"/>
    </source>
</evidence>
<dbReference type="EMBL" id="JBCNJP010000002">
    <property type="protein sequence ID" value="KAK9080766.1"/>
    <property type="molecule type" value="Genomic_DNA"/>
</dbReference>
<dbReference type="EC" id="2.3.2.27" evidence="7"/>
<dbReference type="InterPro" id="IPR045185">
    <property type="entry name" value="PUB22/23/24-like"/>
</dbReference>
<dbReference type="PROSITE" id="PS51698">
    <property type="entry name" value="U_BOX"/>
    <property type="match status" value="1"/>
</dbReference>
<evidence type="ECO:0000256" key="2">
    <source>
        <dbReference type="ARBA" id="ARBA00003861"/>
    </source>
</evidence>
<evidence type="ECO:0000256" key="3">
    <source>
        <dbReference type="ARBA" id="ARBA00004906"/>
    </source>
</evidence>
<dbReference type="Pfam" id="PF25598">
    <property type="entry name" value="ARM_PUB"/>
    <property type="match status" value="1"/>
</dbReference>
<dbReference type="GO" id="GO:0061630">
    <property type="term" value="F:ubiquitin protein ligase activity"/>
    <property type="evidence" value="ECO:0007669"/>
    <property type="project" value="UniProtKB-UniRule"/>
</dbReference>
<comment type="pathway">
    <text evidence="3 7">Protein modification; protein ubiquitination.</text>
</comment>
<feature type="domain" description="U-box" evidence="8">
    <location>
        <begin position="12"/>
        <end position="86"/>
    </location>
</feature>
<dbReference type="Pfam" id="PF04564">
    <property type="entry name" value="U-box"/>
    <property type="match status" value="1"/>
</dbReference>
<evidence type="ECO:0000256" key="5">
    <source>
        <dbReference type="ARBA" id="ARBA00022737"/>
    </source>
</evidence>
<evidence type="ECO:0000259" key="8">
    <source>
        <dbReference type="PROSITE" id="PS51698"/>
    </source>
</evidence>
<keyword evidence="6 7" id="KW-0833">Ubl conjugation pathway</keyword>
<evidence type="ECO:0000313" key="10">
    <source>
        <dbReference type="Proteomes" id="UP001408789"/>
    </source>
</evidence>
<comment type="catalytic activity">
    <reaction evidence="1 7">
        <text>S-ubiquitinyl-[E2 ubiquitin-conjugating enzyme]-L-cysteine + [acceptor protein]-L-lysine = [E2 ubiquitin-conjugating enzyme]-L-cysteine + N(6)-ubiquitinyl-[acceptor protein]-L-lysine.</text>
        <dbReference type="EC" id="2.3.2.27"/>
    </reaction>
</comment>
<dbReference type="Proteomes" id="UP001408789">
    <property type="component" value="Unassembled WGS sequence"/>
</dbReference>
<evidence type="ECO:0000256" key="6">
    <source>
        <dbReference type="ARBA" id="ARBA00022786"/>
    </source>
</evidence>
<comment type="function">
    <text evidence="2 7">Functions as an E3 ubiquitin ligase.</text>
</comment>
<dbReference type="GO" id="GO:0016567">
    <property type="term" value="P:protein ubiquitination"/>
    <property type="evidence" value="ECO:0007669"/>
    <property type="project" value="UniProtKB-UniRule"/>
</dbReference>
<dbReference type="InterPro" id="IPR058678">
    <property type="entry name" value="ARM_PUB"/>
</dbReference>
<organism evidence="9 10">
    <name type="scientific">Deinandra increscens subsp. villosa</name>
    <dbReference type="NCBI Taxonomy" id="3103831"/>
    <lineage>
        <taxon>Eukaryota</taxon>
        <taxon>Viridiplantae</taxon>
        <taxon>Streptophyta</taxon>
        <taxon>Embryophyta</taxon>
        <taxon>Tracheophyta</taxon>
        <taxon>Spermatophyta</taxon>
        <taxon>Magnoliopsida</taxon>
        <taxon>eudicotyledons</taxon>
        <taxon>Gunneridae</taxon>
        <taxon>Pentapetalae</taxon>
        <taxon>asterids</taxon>
        <taxon>campanulids</taxon>
        <taxon>Asterales</taxon>
        <taxon>Asteraceae</taxon>
        <taxon>Asteroideae</taxon>
        <taxon>Heliantheae alliance</taxon>
        <taxon>Madieae</taxon>
        <taxon>Madiinae</taxon>
        <taxon>Deinandra</taxon>
    </lineage>
</organism>
<evidence type="ECO:0000256" key="7">
    <source>
        <dbReference type="RuleBase" id="RU369093"/>
    </source>
</evidence>
<sequence>MAREKTTGLYLSVPSFFKCPISMDVMKSPVSLSTGVTYDRASIQKWLDSGHNTCPATMQVLQSTDVVPNLTLRRLIRVWSDSYLLRPESHASFNNRLALESLKKLISSEKTETETETETKNLSLGTLSSIVDFAKLSVENRQSLAKLDGFVPLMARIFRNCNEIELIELVVIGLDLISPEKGVKEQLIRLNPDDASLSSSKFAVVLQRGGLEARISAARVLESLAAFDNESRRIIADNSVLLKQVYHLATETDRTAAEAGFAALIAVATSRSSKKEIVRFGIVRTAGKLLAGPENSVKLIEKAMKVVEMVSTCTEGRTAISEDENCVSAVVKRLMKVSTAATEDGIGIIWRLCYMSRDRTAQESAMRTNGLTKVLLVMQSNCSGTVRQMCGELVRVFRVNSKSCLANYETRTSHIMPY</sequence>
<evidence type="ECO:0000256" key="1">
    <source>
        <dbReference type="ARBA" id="ARBA00000900"/>
    </source>
</evidence>
<dbReference type="InterPro" id="IPR011989">
    <property type="entry name" value="ARM-like"/>
</dbReference>
<dbReference type="CDD" id="cd16664">
    <property type="entry name" value="RING-Ubox_PUB"/>
    <property type="match status" value="1"/>
</dbReference>
<dbReference type="InterPro" id="IPR016024">
    <property type="entry name" value="ARM-type_fold"/>
</dbReference>
<gene>
    <name evidence="9" type="ORF">SSX86_000524</name>
</gene>
<dbReference type="SMART" id="SM00504">
    <property type="entry name" value="Ubox"/>
    <property type="match status" value="1"/>
</dbReference>
<dbReference type="SUPFAM" id="SSF57850">
    <property type="entry name" value="RING/U-box"/>
    <property type="match status" value="1"/>
</dbReference>
<dbReference type="PANTHER" id="PTHR22849:SF163">
    <property type="entry name" value="U-BOX DOMAIN-CONTAINING PROTEIN"/>
    <property type="match status" value="1"/>
</dbReference>
<keyword evidence="5" id="KW-0677">Repeat</keyword>
<dbReference type="Gene3D" id="1.25.10.10">
    <property type="entry name" value="Leucine-rich Repeat Variant"/>
    <property type="match status" value="1"/>
</dbReference>
<keyword evidence="4 7" id="KW-0808">Transferase</keyword>
<reference evidence="9 10" key="1">
    <citation type="submission" date="2024-04" db="EMBL/GenBank/DDBJ databases">
        <title>The reference genome of an endangered Asteraceae, Deinandra increscens subsp. villosa, native to the Central Coast of California.</title>
        <authorList>
            <person name="Guilliams M."/>
            <person name="Hasenstab-Lehman K."/>
            <person name="Meyer R."/>
            <person name="Mcevoy S."/>
        </authorList>
    </citation>
    <scope>NUCLEOTIDE SEQUENCE [LARGE SCALE GENOMIC DNA]</scope>
    <source>
        <tissue evidence="9">Leaf</tissue>
    </source>
</reference>
<dbReference type="SUPFAM" id="SSF48371">
    <property type="entry name" value="ARM repeat"/>
    <property type="match status" value="1"/>
</dbReference>
<dbReference type="PANTHER" id="PTHR22849">
    <property type="entry name" value="WDSAM1 PROTEIN"/>
    <property type="match status" value="1"/>
</dbReference>
<dbReference type="AlphaFoldDB" id="A0AAP0DTI2"/>
<protein>
    <recommendedName>
        <fullName evidence="7 8">U-box domain-containing protein</fullName>
        <ecNumber evidence="7">2.3.2.27</ecNumber>
    </recommendedName>
    <alternativeName>
        <fullName evidence="7">RING-type E3 ubiquitin transferase PUB</fullName>
    </alternativeName>
</protein>
<proteinExistence type="predicted"/>
<dbReference type="Gene3D" id="3.30.40.10">
    <property type="entry name" value="Zinc/RING finger domain, C3HC4 (zinc finger)"/>
    <property type="match status" value="1"/>
</dbReference>
<name>A0AAP0DTI2_9ASTR</name>
<keyword evidence="10" id="KW-1185">Reference proteome</keyword>
<comment type="caution">
    <text evidence="9">The sequence shown here is derived from an EMBL/GenBank/DDBJ whole genome shotgun (WGS) entry which is preliminary data.</text>
</comment>
<dbReference type="FunFam" id="3.30.40.10:FF:000502">
    <property type="entry name" value="RING-type E3 ubiquitin transferase"/>
    <property type="match status" value="1"/>
</dbReference>
<dbReference type="InterPro" id="IPR003613">
    <property type="entry name" value="Ubox_domain"/>
</dbReference>
<dbReference type="InterPro" id="IPR045210">
    <property type="entry name" value="RING-Ubox_PUB"/>
</dbReference>